<gene>
    <name evidence="3" type="ORF">NU09_2503</name>
</gene>
<comment type="similarity">
    <text evidence="1">Belongs to the TenA family.</text>
</comment>
<dbReference type="GO" id="GO:0009229">
    <property type="term" value="P:thiamine diphosphate biosynthetic process"/>
    <property type="evidence" value="ECO:0007669"/>
    <property type="project" value="UniProtKB-UniPathway"/>
</dbReference>
<name>A0A444W895_9FLAO</name>
<dbReference type="InterPro" id="IPR027574">
    <property type="entry name" value="Thiaminase_II"/>
</dbReference>
<sequence length="217" mass="25478">MKWSEKAWQEILPVYKDIIQMPFIIELANGTLDIEKFKYYMQQDAHYLEYFARTLAVISAKAQSVDTMLDFIRFSEGAIVVERALHDSYFKQFNVGERMPVSPTCHHYVHYMQSTVYMQQVEVGMAAVLPCFWIYKKVGDYILQIQAKENNPYADWINTYGGEEFGNLVEKAIMLCDEGADKCTETQRKQMTAAFVDASRLEYLFWDSAYKLEKWKR</sequence>
<evidence type="ECO:0000313" key="4">
    <source>
        <dbReference type="Proteomes" id="UP000289775"/>
    </source>
</evidence>
<dbReference type="CDD" id="cd19365">
    <property type="entry name" value="TenA_C-like"/>
    <property type="match status" value="1"/>
</dbReference>
<dbReference type="UniPathway" id="UPA00060"/>
<keyword evidence="1" id="KW-0784">Thiamine biosynthesis</keyword>
<comment type="function">
    <text evidence="1">Catalyzes an amino-pyrimidine hydrolysis reaction at the C5' of the pyrimidine moiety of thiamine compounds, a reaction that is part of a thiamine salvage pathway.</text>
</comment>
<reference evidence="3 4" key="1">
    <citation type="submission" date="2014-12" db="EMBL/GenBank/DDBJ databases">
        <title>Genome sequence of Flavobacterium beibuense RSKm HC5.</title>
        <authorList>
            <person name="Kim J.F."/>
            <person name="Song J.Y."/>
            <person name="Kwak M.-J."/>
            <person name="Lee S.-W."/>
        </authorList>
    </citation>
    <scope>NUCLEOTIDE SEQUENCE [LARGE SCALE GENOMIC DNA]</scope>
    <source>
        <strain evidence="3 4">RSKm HC5</strain>
    </source>
</reference>
<dbReference type="NCBIfam" id="TIGR04306">
    <property type="entry name" value="salvage_TenA"/>
    <property type="match status" value="1"/>
</dbReference>
<dbReference type="EC" id="3.5.99.2" evidence="1"/>
<proteinExistence type="inferred from homology"/>
<evidence type="ECO:0000313" key="3">
    <source>
        <dbReference type="EMBL" id="RYJ42099.1"/>
    </source>
</evidence>
<dbReference type="GO" id="GO:0009228">
    <property type="term" value="P:thiamine biosynthetic process"/>
    <property type="evidence" value="ECO:0007669"/>
    <property type="project" value="UniProtKB-KW"/>
</dbReference>
<dbReference type="Pfam" id="PF03070">
    <property type="entry name" value="TENA_THI-4"/>
    <property type="match status" value="1"/>
</dbReference>
<protein>
    <recommendedName>
        <fullName evidence="1">Aminopyrimidine aminohydrolase</fullName>
        <ecNumber evidence="1">3.5.99.2</ecNumber>
    </recommendedName>
</protein>
<accession>A0A444W895</accession>
<dbReference type="OrthoDB" id="34166at2"/>
<feature type="domain" description="Thiaminase-2/PQQC" evidence="2">
    <location>
        <begin position="8"/>
        <end position="211"/>
    </location>
</feature>
<organism evidence="3 4">
    <name type="scientific">Flavobacterium beibuense</name>
    <dbReference type="NCBI Taxonomy" id="657326"/>
    <lineage>
        <taxon>Bacteria</taxon>
        <taxon>Pseudomonadati</taxon>
        <taxon>Bacteroidota</taxon>
        <taxon>Flavobacteriia</taxon>
        <taxon>Flavobacteriales</taxon>
        <taxon>Flavobacteriaceae</taxon>
        <taxon>Flavobacterium</taxon>
    </lineage>
</organism>
<evidence type="ECO:0000256" key="1">
    <source>
        <dbReference type="RuleBase" id="RU363093"/>
    </source>
</evidence>
<dbReference type="EMBL" id="JUIW01000008">
    <property type="protein sequence ID" value="RYJ42099.1"/>
    <property type="molecule type" value="Genomic_DNA"/>
</dbReference>
<dbReference type="SUPFAM" id="SSF48613">
    <property type="entry name" value="Heme oxygenase-like"/>
    <property type="match status" value="1"/>
</dbReference>
<dbReference type="InterPro" id="IPR050967">
    <property type="entry name" value="Thiamine_Salvage_TenA"/>
</dbReference>
<dbReference type="PANTHER" id="PTHR43198:SF2">
    <property type="entry name" value="SI:CH1073-67J19.1-RELATED"/>
    <property type="match status" value="1"/>
</dbReference>
<dbReference type="RefSeq" id="WP_129751600.1">
    <property type="nucleotide sequence ID" value="NZ_JUIW01000008.1"/>
</dbReference>
<dbReference type="InterPro" id="IPR016084">
    <property type="entry name" value="Haem_Oase-like_multi-hlx"/>
</dbReference>
<dbReference type="GO" id="GO:0005829">
    <property type="term" value="C:cytosol"/>
    <property type="evidence" value="ECO:0007669"/>
    <property type="project" value="TreeGrafter"/>
</dbReference>
<keyword evidence="1" id="KW-0378">Hydrolase</keyword>
<comment type="catalytic activity">
    <reaction evidence="1">
        <text>thiamine + H2O = 5-(2-hydroxyethyl)-4-methylthiazole + 4-amino-5-hydroxymethyl-2-methylpyrimidine + H(+)</text>
        <dbReference type="Rhea" id="RHEA:17509"/>
        <dbReference type="ChEBI" id="CHEBI:15377"/>
        <dbReference type="ChEBI" id="CHEBI:15378"/>
        <dbReference type="ChEBI" id="CHEBI:16892"/>
        <dbReference type="ChEBI" id="CHEBI:17957"/>
        <dbReference type="ChEBI" id="CHEBI:18385"/>
        <dbReference type="EC" id="3.5.99.2"/>
    </reaction>
</comment>
<dbReference type="AlphaFoldDB" id="A0A444W895"/>
<comment type="pathway">
    <text evidence="1">Cofactor biosynthesis; thiamine diphosphate biosynthesis.</text>
</comment>
<dbReference type="PANTHER" id="PTHR43198">
    <property type="entry name" value="BIFUNCTIONAL TH2 PROTEIN"/>
    <property type="match status" value="1"/>
</dbReference>
<evidence type="ECO:0000259" key="2">
    <source>
        <dbReference type="Pfam" id="PF03070"/>
    </source>
</evidence>
<dbReference type="Proteomes" id="UP000289775">
    <property type="component" value="Unassembled WGS sequence"/>
</dbReference>
<dbReference type="Gene3D" id="1.20.910.10">
    <property type="entry name" value="Heme oxygenase-like"/>
    <property type="match status" value="1"/>
</dbReference>
<comment type="caution">
    <text evidence="3">The sequence shown here is derived from an EMBL/GenBank/DDBJ whole genome shotgun (WGS) entry which is preliminary data.</text>
</comment>
<dbReference type="GO" id="GO:0050334">
    <property type="term" value="F:thiaminase activity"/>
    <property type="evidence" value="ECO:0007669"/>
    <property type="project" value="UniProtKB-EC"/>
</dbReference>
<comment type="catalytic activity">
    <reaction evidence="1">
        <text>4-amino-5-aminomethyl-2-methylpyrimidine + H2O = 4-amino-5-hydroxymethyl-2-methylpyrimidine + NH4(+)</text>
        <dbReference type="Rhea" id="RHEA:31799"/>
        <dbReference type="ChEBI" id="CHEBI:15377"/>
        <dbReference type="ChEBI" id="CHEBI:16892"/>
        <dbReference type="ChEBI" id="CHEBI:28938"/>
        <dbReference type="ChEBI" id="CHEBI:63416"/>
        <dbReference type="EC" id="3.5.99.2"/>
    </reaction>
</comment>
<dbReference type="InterPro" id="IPR004305">
    <property type="entry name" value="Thiaminase-2/PQQC"/>
</dbReference>
<keyword evidence="4" id="KW-1185">Reference proteome</keyword>